<protein>
    <submittedName>
        <fullName evidence="1">8-oxo-dGTP diphosphatase</fullName>
    </submittedName>
</protein>
<dbReference type="EMBL" id="VLKZ01000003">
    <property type="protein sequence ID" value="TWI58187.1"/>
    <property type="molecule type" value="Genomic_DNA"/>
</dbReference>
<evidence type="ECO:0000313" key="1">
    <source>
        <dbReference type="EMBL" id="TWI58187.1"/>
    </source>
</evidence>
<gene>
    <name evidence="1" type="ORF">IQ10_01521</name>
</gene>
<reference evidence="1 2" key="1">
    <citation type="journal article" date="2015" name="Stand. Genomic Sci.">
        <title>Genomic Encyclopedia of Bacterial and Archaeal Type Strains, Phase III: the genomes of soil and plant-associated and newly described type strains.</title>
        <authorList>
            <person name="Whitman W.B."/>
            <person name="Woyke T."/>
            <person name="Klenk H.P."/>
            <person name="Zhou Y."/>
            <person name="Lilburn T.G."/>
            <person name="Beck B.J."/>
            <person name="De Vos P."/>
            <person name="Vandamme P."/>
            <person name="Eisen J.A."/>
            <person name="Garrity G."/>
            <person name="Hugenholtz P."/>
            <person name="Kyrpides N.C."/>
        </authorList>
    </citation>
    <scope>NUCLEOTIDE SEQUENCE [LARGE SCALE GENOMIC DNA]</scope>
    <source>
        <strain evidence="1 2">CGMCC 1.10116</strain>
    </source>
</reference>
<sequence>MKKAIKVVAAIIENEQNEILCALRSPHMSMPTMCEFLGGKVEQDAVFTSNHLSLKKQPLQLLN</sequence>
<proteinExistence type="predicted"/>
<name>A0A562QN82_9BACI</name>
<keyword evidence="2" id="KW-1185">Reference proteome</keyword>
<evidence type="ECO:0000313" key="2">
    <source>
        <dbReference type="Proteomes" id="UP000315711"/>
    </source>
</evidence>
<organism evidence="1 2">
    <name type="scientific">Halalkalibacter nanhaiisediminis</name>
    <dbReference type="NCBI Taxonomy" id="688079"/>
    <lineage>
        <taxon>Bacteria</taxon>
        <taxon>Bacillati</taxon>
        <taxon>Bacillota</taxon>
        <taxon>Bacilli</taxon>
        <taxon>Bacillales</taxon>
        <taxon>Bacillaceae</taxon>
        <taxon>Halalkalibacter</taxon>
    </lineage>
</organism>
<dbReference type="Proteomes" id="UP000315711">
    <property type="component" value="Unassembled WGS sequence"/>
</dbReference>
<dbReference type="AlphaFoldDB" id="A0A562QN82"/>
<dbReference type="SUPFAM" id="SSF55811">
    <property type="entry name" value="Nudix"/>
    <property type="match status" value="1"/>
</dbReference>
<dbReference type="InterPro" id="IPR015797">
    <property type="entry name" value="NUDIX_hydrolase-like_dom_sf"/>
</dbReference>
<accession>A0A562QN82</accession>
<comment type="caution">
    <text evidence="1">The sequence shown here is derived from an EMBL/GenBank/DDBJ whole genome shotgun (WGS) entry which is preliminary data.</text>
</comment>
<dbReference type="Gene3D" id="3.90.79.10">
    <property type="entry name" value="Nucleoside Triphosphate Pyrophosphohydrolase"/>
    <property type="match status" value="1"/>
</dbReference>